<sequence>MMNTVNTTIMVPILMKDITLVPTVVMFVMELFSLVYLEHGDHFTCFNSPGTYLERRYFIESNSISCASLRVDDCDFNIANFDSCVVAVEDRKSMEKELGPTLEDISISLSLNFSSLRNLFLLVSSMKNGPYSHLSLEDPLMSSSVMFDPSCYGFGMYDNGFFFKPISLLPCVFFQRVKIVLRIQCLVCYIGWGLYG</sequence>
<keyword evidence="2" id="KW-1185">Reference proteome</keyword>
<dbReference type="Proteomes" id="UP001060085">
    <property type="component" value="Linkage Group LG04"/>
</dbReference>
<accession>A0ACC0B857</accession>
<proteinExistence type="predicted"/>
<name>A0ACC0B857_CATRO</name>
<organism evidence="1 2">
    <name type="scientific">Catharanthus roseus</name>
    <name type="common">Madagascar periwinkle</name>
    <name type="synonym">Vinca rosea</name>
    <dbReference type="NCBI Taxonomy" id="4058"/>
    <lineage>
        <taxon>Eukaryota</taxon>
        <taxon>Viridiplantae</taxon>
        <taxon>Streptophyta</taxon>
        <taxon>Embryophyta</taxon>
        <taxon>Tracheophyta</taxon>
        <taxon>Spermatophyta</taxon>
        <taxon>Magnoliopsida</taxon>
        <taxon>eudicotyledons</taxon>
        <taxon>Gunneridae</taxon>
        <taxon>Pentapetalae</taxon>
        <taxon>asterids</taxon>
        <taxon>lamiids</taxon>
        <taxon>Gentianales</taxon>
        <taxon>Apocynaceae</taxon>
        <taxon>Rauvolfioideae</taxon>
        <taxon>Vinceae</taxon>
        <taxon>Catharanthinae</taxon>
        <taxon>Catharanthus</taxon>
    </lineage>
</organism>
<comment type="caution">
    <text evidence="1">The sequence shown here is derived from an EMBL/GenBank/DDBJ whole genome shotgun (WGS) entry which is preliminary data.</text>
</comment>
<evidence type="ECO:0000313" key="2">
    <source>
        <dbReference type="Proteomes" id="UP001060085"/>
    </source>
</evidence>
<protein>
    <submittedName>
        <fullName evidence="1">Uncharacterized protein</fullName>
    </submittedName>
</protein>
<dbReference type="EMBL" id="CM044704">
    <property type="protein sequence ID" value="KAI5668829.1"/>
    <property type="molecule type" value="Genomic_DNA"/>
</dbReference>
<gene>
    <name evidence="1" type="ORF">M9H77_18682</name>
</gene>
<reference evidence="2" key="1">
    <citation type="journal article" date="2023" name="Nat. Plants">
        <title>Single-cell RNA sequencing provides a high-resolution roadmap for understanding the multicellular compartmentation of specialized metabolism.</title>
        <authorList>
            <person name="Sun S."/>
            <person name="Shen X."/>
            <person name="Li Y."/>
            <person name="Li Y."/>
            <person name="Wang S."/>
            <person name="Li R."/>
            <person name="Zhang H."/>
            <person name="Shen G."/>
            <person name="Guo B."/>
            <person name="Wei J."/>
            <person name="Xu J."/>
            <person name="St-Pierre B."/>
            <person name="Chen S."/>
            <person name="Sun C."/>
        </authorList>
    </citation>
    <scope>NUCLEOTIDE SEQUENCE [LARGE SCALE GENOMIC DNA]</scope>
</reference>
<evidence type="ECO:0000313" key="1">
    <source>
        <dbReference type="EMBL" id="KAI5668829.1"/>
    </source>
</evidence>